<dbReference type="RefSeq" id="WP_157063996.1">
    <property type="nucleotide sequence ID" value="NZ_LABZ01000042.1"/>
</dbReference>
<dbReference type="Proteomes" id="UP000036449">
    <property type="component" value="Unassembled WGS sequence"/>
</dbReference>
<evidence type="ECO:0000256" key="1">
    <source>
        <dbReference type="SAM" id="MobiDB-lite"/>
    </source>
</evidence>
<evidence type="ECO:0000313" key="2">
    <source>
        <dbReference type="EMBL" id="KMO43611.1"/>
    </source>
</evidence>
<protein>
    <submittedName>
        <fullName evidence="2">Uncharacterized protein</fullName>
    </submittedName>
</protein>
<dbReference type="PATRIC" id="fig|1187852.3.peg.4982"/>
<dbReference type="OrthoDB" id="7978595at2"/>
<reference evidence="2 3" key="1">
    <citation type="submission" date="2015-03" db="EMBL/GenBank/DDBJ databases">
        <title>Genome sequencing of Methylobacterium tarhaniae DSM 25844.</title>
        <authorList>
            <person name="Chaudhry V."/>
            <person name="Patil P.B."/>
        </authorList>
    </citation>
    <scope>NUCLEOTIDE SEQUENCE [LARGE SCALE GENOMIC DNA]</scope>
    <source>
        <strain evidence="2 3">DSM 25844</strain>
    </source>
</reference>
<feature type="region of interest" description="Disordered" evidence="1">
    <location>
        <begin position="24"/>
        <end position="43"/>
    </location>
</feature>
<comment type="caution">
    <text evidence="2">The sequence shown here is derived from an EMBL/GenBank/DDBJ whole genome shotgun (WGS) entry which is preliminary data.</text>
</comment>
<dbReference type="EMBL" id="LABZ01000042">
    <property type="protein sequence ID" value="KMO43611.1"/>
    <property type="molecule type" value="Genomic_DNA"/>
</dbReference>
<keyword evidence="3" id="KW-1185">Reference proteome</keyword>
<evidence type="ECO:0000313" key="3">
    <source>
        <dbReference type="Proteomes" id="UP000036449"/>
    </source>
</evidence>
<sequence>MTQDELILHVTGFYDLLGTARGGPEHIEPSADGDPQPKARNTVPRCRRSLAAHERATARSHDGRRHLYLNAAQAHALYRAASFLAQETGRLLNVRVTFDHGRDKQDAGADAIAAVTDFCRRARALLQRRGQDDFPFLSVHEVNAEGRFVTELTAHVAPDQRLARFTTWAAEDFTTTRRRTAPRIRVGACRATARAERVAYHATSLRRLLRGLDPNIYDWDEQDVRQPLIDLLGVPVSERRTIGAIDAAQRISTSDSLAPGARRTAEADGMGLLDPMQDRAWPWLFSGWELDEYHARSAEREARGQARARIDALYPIGPNTLVSARRAAELADLEARCRWPAECRPRSWGVWLPPTMELPAPDLESPSR</sequence>
<name>A0A0J6VWE9_9HYPH</name>
<dbReference type="AlphaFoldDB" id="A0A0J6VWE9"/>
<proteinExistence type="predicted"/>
<gene>
    <name evidence="2" type="ORF">VQ03_07445</name>
</gene>
<organism evidence="2 3">
    <name type="scientific">Methylobacterium tarhaniae</name>
    <dbReference type="NCBI Taxonomy" id="1187852"/>
    <lineage>
        <taxon>Bacteria</taxon>
        <taxon>Pseudomonadati</taxon>
        <taxon>Pseudomonadota</taxon>
        <taxon>Alphaproteobacteria</taxon>
        <taxon>Hyphomicrobiales</taxon>
        <taxon>Methylobacteriaceae</taxon>
        <taxon>Methylobacterium</taxon>
    </lineage>
</organism>
<accession>A0A0J6VWE9</accession>